<gene>
    <name evidence="2" type="ORF">MW046_16500</name>
</gene>
<name>A0A8U0A646_9EURY</name>
<dbReference type="GO" id="GO:0016301">
    <property type="term" value="F:kinase activity"/>
    <property type="evidence" value="ECO:0007669"/>
    <property type="project" value="InterPro"/>
</dbReference>
<dbReference type="EMBL" id="CP096021">
    <property type="protein sequence ID" value="UPM44640.1"/>
    <property type="molecule type" value="Genomic_DNA"/>
</dbReference>
<dbReference type="PROSITE" id="PS50146">
    <property type="entry name" value="DAGK"/>
    <property type="match status" value="1"/>
</dbReference>
<keyword evidence="2" id="KW-0614">Plasmid</keyword>
<dbReference type="AlphaFoldDB" id="A0A8U0A646"/>
<dbReference type="KEGG" id="haad:MW046_16500"/>
<dbReference type="GO" id="GO:0005886">
    <property type="term" value="C:plasma membrane"/>
    <property type="evidence" value="ECO:0007669"/>
    <property type="project" value="TreeGrafter"/>
</dbReference>
<organism evidence="2 3">
    <name type="scientific">Halocatena salina</name>
    <dbReference type="NCBI Taxonomy" id="2934340"/>
    <lineage>
        <taxon>Archaea</taxon>
        <taxon>Methanobacteriati</taxon>
        <taxon>Methanobacteriota</taxon>
        <taxon>Stenosarchaea group</taxon>
        <taxon>Halobacteria</taxon>
        <taxon>Halobacteriales</taxon>
        <taxon>Natronomonadaceae</taxon>
        <taxon>Halocatena</taxon>
    </lineage>
</organism>
<dbReference type="InterPro" id="IPR001206">
    <property type="entry name" value="Diacylglycerol_kinase_cat_dom"/>
</dbReference>
<dbReference type="Gene3D" id="3.40.50.10330">
    <property type="entry name" value="Probable inorganic polyphosphate/atp-NAD kinase, domain 1"/>
    <property type="match status" value="1"/>
</dbReference>
<evidence type="ECO:0000259" key="1">
    <source>
        <dbReference type="PROSITE" id="PS50146"/>
    </source>
</evidence>
<keyword evidence="3" id="KW-1185">Reference proteome</keyword>
<dbReference type="PANTHER" id="PTHR12358">
    <property type="entry name" value="SPHINGOSINE KINASE"/>
    <property type="match status" value="1"/>
</dbReference>
<sequence>MHTRAADCRYTVRETDEAGDAITLAKDAATDDVKLLAACGGDRTIHQVVSGLDQADALADTTVAVIPTGTGNNFAQNTGVTNIEQAFDLLEIGKGRCIDLGVADGEPFTNSCIAGLTAQTSSETDSDLKERLGTLAYVMTGFRQATEFNLLHVEIDTAPASTAPADSTWTAEALCILIGNARQFPGGGQSNVEDELFNITIVEEMPTNELLSGRLRYSDSLRAIPNM</sequence>
<proteinExistence type="predicted"/>
<dbReference type="InterPro" id="IPR016064">
    <property type="entry name" value="NAD/diacylglycerol_kinase_sf"/>
</dbReference>
<evidence type="ECO:0000313" key="2">
    <source>
        <dbReference type="EMBL" id="UPM44640.1"/>
    </source>
</evidence>
<dbReference type="Gene3D" id="2.60.200.40">
    <property type="match status" value="1"/>
</dbReference>
<dbReference type="Pfam" id="PF00781">
    <property type="entry name" value="DAGK_cat"/>
    <property type="match status" value="1"/>
</dbReference>
<dbReference type="InterPro" id="IPR017438">
    <property type="entry name" value="ATP-NAD_kinase_N"/>
</dbReference>
<reference evidence="2" key="1">
    <citation type="submission" date="2022-04" db="EMBL/GenBank/DDBJ databases">
        <title>Halocatena sp. nov., isolated from a salt lake.</title>
        <authorList>
            <person name="Cui H.-L."/>
        </authorList>
    </citation>
    <scope>NUCLEOTIDE SEQUENCE</scope>
    <source>
        <strain evidence="2">AD-1</strain>
        <plasmid evidence="2">unnamed2</plasmid>
    </source>
</reference>
<dbReference type="GeneID" id="71929681"/>
<dbReference type="RefSeq" id="WP_247995294.1">
    <property type="nucleotide sequence ID" value="NZ_CP096021.1"/>
</dbReference>
<dbReference type="InterPro" id="IPR050187">
    <property type="entry name" value="Lipid_Phosphate_FormReg"/>
</dbReference>
<protein>
    <recommendedName>
        <fullName evidence="1">DAGKc domain-containing protein</fullName>
    </recommendedName>
</protein>
<dbReference type="SUPFAM" id="SSF111331">
    <property type="entry name" value="NAD kinase/diacylglycerol kinase-like"/>
    <property type="match status" value="1"/>
</dbReference>
<feature type="domain" description="DAGKc" evidence="1">
    <location>
        <begin position="1"/>
        <end position="107"/>
    </location>
</feature>
<dbReference type="Proteomes" id="UP000831768">
    <property type="component" value="Plasmid unnamed2"/>
</dbReference>
<accession>A0A8U0A646</accession>
<dbReference type="PANTHER" id="PTHR12358:SF106">
    <property type="entry name" value="LIPID KINASE YEGS"/>
    <property type="match status" value="1"/>
</dbReference>
<geneLocation type="plasmid" evidence="2 3">
    <name>unnamed2</name>
</geneLocation>
<evidence type="ECO:0000313" key="3">
    <source>
        <dbReference type="Proteomes" id="UP000831768"/>
    </source>
</evidence>